<name>A0A6L5B9C6_APIGR</name>
<evidence type="ECO:0000256" key="3">
    <source>
        <dbReference type="PROSITE-ProRule" id="PRU00708"/>
    </source>
</evidence>
<dbReference type="Pfam" id="PF12854">
    <property type="entry name" value="PPR_1"/>
    <property type="match status" value="1"/>
</dbReference>
<comment type="caution">
    <text evidence="4">The sequence shown here is derived from an EMBL/GenBank/DDBJ whole genome shotgun (WGS) entry which is preliminary data.</text>
</comment>
<dbReference type="NCBIfam" id="TIGR00756">
    <property type="entry name" value="PPR"/>
    <property type="match status" value="2"/>
</dbReference>
<evidence type="ECO:0000256" key="1">
    <source>
        <dbReference type="ARBA" id="ARBA00006643"/>
    </source>
</evidence>
<evidence type="ECO:0000313" key="4">
    <source>
        <dbReference type="EMBL" id="KAF1002015.1"/>
    </source>
</evidence>
<dbReference type="EMBL" id="WRXP01001883">
    <property type="protein sequence ID" value="KAF1002015.1"/>
    <property type="molecule type" value="Genomic_DNA"/>
</dbReference>
<dbReference type="FunFam" id="1.25.40.10:FF:000196">
    <property type="entry name" value="Pentatricopeptide repeat-containing protein At4g14850"/>
    <property type="match status" value="1"/>
</dbReference>
<keyword evidence="2" id="KW-0677">Repeat</keyword>
<accession>A0A6L5B9C6</accession>
<dbReference type="GO" id="GO:0009451">
    <property type="term" value="P:RNA modification"/>
    <property type="evidence" value="ECO:0007669"/>
    <property type="project" value="InterPro"/>
</dbReference>
<evidence type="ECO:0000313" key="5">
    <source>
        <dbReference type="Proteomes" id="UP000593563"/>
    </source>
</evidence>
<feature type="repeat" description="PPR" evidence="3">
    <location>
        <begin position="195"/>
        <end position="229"/>
    </location>
</feature>
<dbReference type="PANTHER" id="PTHR47926:SF374">
    <property type="entry name" value="PENTATRICOPEPTIDE REPEAT-CONTAINING PROTEIN"/>
    <property type="match status" value="1"/>
</dbReference>
<feature type="repeat" description="PPR" evidence="3">
    <location>
        <begin position="397"/>
        <end position="431"/>
    </location>
</feature>
<dbReference type="Pfam" id="PF01535">
    <property type="entry name" value="PPR"/>
    <property type="match status" value="5"/>
</dbReference>
<sequence length="632" mass="70897">MKSRWVFQNLKHSTYVPNLLSYVLNNHGDLSYILSICGRESHLQLGSSIHASLIKSPHYHTHLHISNSLLFMYCKCGELKHAAKLFDEMPVRDAVSWNSMISGFLDSGELGTGFGYFRKVFELGVCCFDQATLTTILSKCSDPDFFCVTRMIHALVFLCGYESGISVGNALITSYFFCGCLSSGRRVFDEMSEKNVISWTAVISGLAQNQLCEESLNLFVKMRLGSVDPNSLTYLSSLLACSGLQAHKEGRQIHGIVWKLGFQSDLRIESALMDMYSKCGCIEDALQIFNSAEIVDEVSLTVILVAFAQNGYEDQAVHIFVKMVKAGIKIDTSMISALLGVFGIDTSMALGQQIHSLIIKKNFDANIYVSNGLINMYSKCGDLEESIRVFNRMPQRNSITWNSMIAAFARHGNGYKAIKLYEEMRLEGVEPTDVTFLSLLHACSHMGLVEKGMEFLVSMESLYGFSPRMEHYACVVDMLGRAGRLTEAKSFIEELPVKPGVLVWQALLGACSFYGEPEIGSYAVEQLSLAAPDNPVSYILLGNIYSTCGRWKERAKTIRKVKEMGAAKETGISWIEINKEIHSFVVYDQMHPQRDNLYKLLLQLFRHMKDEGYVPDKRFILHYLNENEGAVH</sequence>
<gene>
    <name evidence="4" type="ORF">AG4045_004024</name>
</gene>
<reference evidence="4" key="1">
    <citation type="submission" date="2020-01" db="EMBL/GenBank/DDBJ databases">
        <title>The Celery Genome Sequence Reveals Sequential Paleo-tetraploidization, Resistance Gene Elimination, Karyotype Evolution, and Functional Innovation in Apiales.</title>
        <authorList>
            <person name="Song X."/>
        </authorList>
    </citation>
    <scope>NUCLEOTIDE SEQUENCE</scope>
    <source>
        <tissue evidence="4">Leaf</tissue>
    </source>
</reference>
<keyword evidence="5" id="KW-1185">Reference proteome</keyword>
<dbReference type="Pfam" id="PF20431">
    <property type="entry name" value="E_motif"/>
    <property type="match status" value="1"/>
</dbReference>
<protein>
    <submittedName>
        <fullName evidence="4">Uncharacterized protein</fullName>
    </submittedName>
</protein>
<dbReference type="Pfam" id="PF13041">
    <property type="entry name" value="PPR_2"/>
    <property type="match status" value="1"/>
</dbReference>
<feature type="repeat" description="PPR" evidence="3">
    <location>
        <begin position="296"/>
        <end position="330"/>
    </location>
</feature>
<dbReference type="PROSITE" id="PS51375">
    <property type="entry name" value="PPR"/>
    <property type="match status" value="5"/>
</dbReference>
<dbReference type="Proteomes" id="UP000593563">
    <property type="component" value="Unassembled WGS sequence"/>
</dbReference>
<feature type="repeat" description="PPR" evidence="3">
    <location>
        <begin position="93"/>
        <end position="127"/>
    </location>
</feature>
<comment type="similarity">
    <text evidence="1">Belongs to the PPR family. PCMP-H subfamily.</text>
</comment>
<dbReference type="InterPro" id="IPR046960">
    <property type="entry name" value="PPR_At4g14850-like_plant"/>
</dbReference>
<evidence type="ECO:0000256" key="2">
    <source>
        <dbReference type="ARBA" id="ARBA00022737"/>
    </source>
</evidence>
<dbReference type="InterPro" id="IPR002885">
    <property type="entry name" value="PPR_rpt"/>
</dbReference>
<proteinExistence type="inferred from homology"/>
<dbReference type="InterPro" id="IPR011990">
    <property type="entry name" value="TPR-like_helical_dom_sf"/>
</dbReference>
<dbReference type="AlphaFoldDB" id="A0A6L5B9C6"/>
<dbReference type="InterPro" id="IPR046848">
    <property type="entry name" value="E_motif"/>
</dbReference>
<dbReference type="FunFam" id="1.25.40.10:FF:000690">
    <property type="entry name" value="Pentatricopeptide repeat-containing protein"/>
    <property type="match status" value="1"/>
</dbReference>
<dbReference type="SUPFAM" id="SSF48452">
    <property type="entry name" value="TPR-like"/>
    <property type="match status" value="1"/>
</dbReference>
<dbReference type="PANTHER" id="PTHR47926">
    <property type="entry name" value="PENTATRICOPEPTIDE REPEAT-CONTAINING PROTEIN"/>
    <property type="match status" value="1"/>
</dbReference>
<dbReference type="GO" id="GO:0003729">
    <property type="term" value="F:mRNA binding"/>
    <property type="evidence" value="ECO:0007669"/>
    <property type="project" value="UniProtKB-ARBA"/>
</dbReference>
<dbReference type="Gene3D" id="1.25.40.10">
    <property type="entry name" value="Tetratricopeptide repeat domain"/>
    <property type="match status" value="3"/>
</dbReference>
<feature type="repeat" description="PPR" evidence="3">
    <location>
        <begin position="366"/>
        <end position="396"/>
    </location>
</feature>
<organism evidence="4 5">
    <name type="scientific">Apium graveolens</name>
    <name type="common">Celery</name>
    <dbReference type="NCBI Taxonomy" id="4045"/>
    <lineage>
        <taxon>Eukaryota</taxon>
        <taxon>Viridiplantae</taxon>
        <taxon>Streptophyta</taxon>
        <taxon>Embryophyta</taxon>
        <taxon>Tracheophyta</taxon>
        <taxon>Spermatophyta</taxon>
        <taxon>Magnoliopsida</taxon>
        <taxon>eudicotyledons</taxon>
        <taxon>Gunneridae</taxon>
        <taxon>Pentapetalae</taxon>
        <taxon>asterids</taxon>
        <taxon>campanulids</taxon>
        <taxon>Apiales</taxon>
        <taxon>Apiaceae</taxon>
        <taxon>Apioideae</taxon>
        <taxon>apioid superclade</taxon>
        <taxon>Apieae</taxon>
        <taxon>Apium</taxon>
    </lineage>
</organism>